<feature type="region of interest" description="Disordered" evidence="11">
    <location>
        <begin position="779"/>
        <end position="844"/>
    </location>
</feature>
<dbReference type="FunFam" id="1.10.510.10:FF:000448">
    <property type="entry name" value="Putative LRR receptor-like serine/threonine-protein kinase"/>
    <property type="match status" value="1"/>
</dbReference>
<evidence type="ECO:0000256" key="4">
    <source>
        <dbReference type="ARBA" id="ARBA00022729"/>
    </source>
</evidence>
<keyword evidence="16" id="KW-1185">Reference proteome</keyword>
<comment type="caution">
    <text evidence="15">The sequence shown here is derived from an EMBL/GenBank/DDBJ whole genome shotgun (WGS) entry which is preliminary data.</text>
</comment>
<evidence type="ECO:0000256" key="13">
    <source>
        <dbReference type="SAM" id="SignalP"/>
    </source>
</evidence>
<dbReference type="SMART" id="SM00369">
    <property type="entry name" value="LRR_TYP"/>
    <property type="match status" value="6"/>
</dbReference>
<sequence length="844" mass="92688">MGKYFLLLLVFLFLNSVSTQSQTEFRALLALRSSLGISAKNWHKKSNPCSNWTGIKCGENGHVTRINLSGLRRTSLAKRNPQFAIDSLPSFTFLSSFNSSGFLLPGPIPKWLGHGLSNLEVLDLRSSSITGSIPSSIGSLSRLNYFYLSNNSITGNMPTSLGNLVKLSVLDLSQNLLTGQIPKEIISLKKNLTKLDLSSNFLSGLIPAEFGSFSSLVLLNLSNNSLSGSIPVELGKLSRLVELDLGYNSLVGSLPMGLGDLSSLRRMIIGNNLLEGPFLDGLFRNLSSLDYLDISMNSLTGNLSNVFSNVTRAAVFNFSNNQFYGNLRIGPGAFRAIDVSSNYFEGPAPNANGVNVTLSNNCFAGLPGQRNDEVCRNFYSDRGLSYDSGNGPSALEPRHIRRLVYIMIGVFSGLGLIIVLTGTFLFLRSRCIRSSNQESRNSNTGPTRKAFTGESFTYEQIRVATGDFGLENLIKQGHSGDLFKGTLEGRPTSRVVVKRVNLRSVRTNEAFMSELEFFGKAVHPRLVPLMGHCLEDENEKFLVYKYMANGDLSNALYRGVDGEEDNLQLLDWITRLKIAIGAAEVLSYLHHECDPPLVHRDIQASSILLDDNYEVRLGSLSEVCVPGSNNMIAKLLRSPQNLGGSSSRTSSTTCAHDVHCFGKVLFELVTGKFGISSLTETGAKQWLDTNLPFISIHEKELMNKIVDQSLMIDEDLLEEVWAVAIVAKSCLNPKASRRPSMRHVLKALENPFKVVRDESFSSGSRHSWTAAIFGGLHRNSSDSSNASSSQTNREIIGGLRQTERVGSRSSGTHYEYSSSHKRSSSDVFPEPVEMQDVERQDGMC</sequence>
<dbReference type="Pfam" id="PF13855">
    <property type="entry name" value="LRR_8"/>
    <property type="match status" value="2"/>
</dbReference>
<dbReference type="GO" id="GO:0005524">
    <property type="term" value="F:ATP binding"/>
    <property type="evidence" value="ECO:0007669"/>
    <property type="project" value="UniProtKB-KW"/>
</dbReference>
<feature type="signal peptide" evidence="13">
    <location>
        <begin position="1"/>
        <end position="21"/>
    </location>
</feature>
<dbReference type="InterPro" id="IPR001245">
    <property type="entry name" value="Ser-Thr/Tyr_kinase_cat_dom"/>
</dbReference>
<evidence type="ECO:0000256" key="5">
    <source>
        <dbReference type="ARBA" id="ARBA00022737"/>
    </source>
</evidence>
<dbReference type="GO" id="GO:0016020">
    <property type="term" value="C:membrane"/>
    <property type="evidence" value="ECO:0007669"/>
    <property type="project" value="UniProtKB-SubCell"/>
</dbReference>
<accession>A0ABD3DBE5</accession>
<dbReference type="Gene3D" id="3.30.200.20">
    <property type="entry name" value="Phosphorylase Kinase, domain 1"/>
    <property type="match status" value="1"/>
</dbReference>
<dbReference type="PRINTS" id="PR00019">
    <property type="entry name" value="LEURICHRPT"/>
</dbReference>
<feature type="chain" id="PRO_5044852686" description="Protein kinase domain-containing protein" evidence="13">
    <location>
        <begin position="22"/>
        <end position="844"/>
    </location>
</feature>
<dbReference type="AlphaFoldDB" id="A0ABD3DBE5"/>
<keyword evidence="5" id="KW-0677">Repeat</keyword>
<keyword evidence="9 12" id="KW-0472">Membrane</keyword>
<dbReference type="PROSITE" id="PS50011">
    <property type="entry name" value="PROTEIN_KINASE_DOM"/>
    <property type="match status" value="1"/>
</dbReference>
<dbReference type="GO" id="GO:0051707">
    <property type="term" value="P:response to other organism"/>
    <property type="evidence" value="ECO:0007669"/>
    <property type="project" value="UniProtKB-ARBA"/>
</dbReference>
<dbReference type="FunFam" id="3.80.10.10:FF:000400">
    <property type="entry name" value="Nuclear pore complex protein NUP107"/>
    <property type="match status" value="1"/>
</dbReference>
<dbReference type="PANTHER" id="PTHR48056:SF81">
    <property type="entry name" value="RECEPTOR PROTEIN-TYROSINE KINASE CEPR1"/>
    <property type="match status" value="1"/>
</dbReference>
<feature type="transmembrane region" description="Helical" evidence="12">
    <location>
        <begin position="403"/>
        <end position="427"/>
    </location>
</feature>
<evidence type="ECO:0000313" key="15">
    <source>
        <dbReference type="EMBL" id="KAL3639179.1"/>
    </source>
</evidence>
<dbReference type="InterPro" id="IPR001611">
    <property type="entry name" value="Leu-rich_rpt"/>
</dbReference>
<keyword evidence="6" id="KW-0547">Nucleotide-binding</keyword>
<reference evidence="16" key="1">
    <citation type="journal article" date="2024" name="IScience">
        <title>Strigolactones Initiate the Formation of Haustorium-like Structures in Castilleja.</title>
        <authorList>
            <person name="Buerger M."/>
            <person name="Peterson D."/>
            <person name="Chory J."/>
        </authorList>
    </citation>
    <scope>NUCLEOTIDE SEQUENCE [LARGE SCALE GENOMIC DNA]</scope>
</reference>
<dbReference type="Proteomes" id="UP001632038">
    <property type="component" value="Unassembled WGS sequence"/>
</dbReference>
<dbReference type="SUPFAM" id="SSF52058">
    <property type="entry name" value="L domain-like"/>
    <property type="match status" value="1"/>
</dbReference>
<evidence type="ECO:0000256" key="7">
    <source>
        <dbReference type="ARBA" id="ARBA00022840"/>
    </source>
</evidence>
<evidence type="ECO:0000256" key="2">
    <source>
        <dbReference type="ARBA" id="ARBA00022614"/>
    </source>
</evidence>
<keyword evidence="3 12" id="KW-0812">Transmembrane</keyword>
<evidence type="ECO:0000256" key="8">
    <source>
        <dbReference type="ARBA" id="ARBA00022989"/>
    </source>
</evidence>
<dbReference type="SUPFAM" id="SSF56112">
    <property type="entry name" value="Protein kinase-like (PK-like)"/>
    <property type="match status" value="1"/>
</dbReference>
<dbReference type="Gene3D" id="1.10.510.10">
    <property type="entry name" value="Transferase(Phosphotransferase) domain 1"/>
    <property type="match status" value="1"/>
</dbReference>
<evidence type="ECO:0000259" key="14">
    <source>
        <dbReference type="PROSITE" id="PS50011"/>
    </source>
</evidence>
<comment type="subcellular location">
    <subcellularLocation>
        <location evidence="1">Membrane</location>
    </subcellularLocation>
</comment>
<keyword evidence="7" id="KW-0067">ATP-binding</keyword>
<dbReference type="GO" id="GO:0006952">
    <property type="term" value="P:defense response"/>
    <property type="evidence" value="ECO:0007669"/>
    <property type="project" value="UniProtKB-ARBA"/>
</dbReference>
<dbReference type="Pfam" id="PF08263">
    <property type="entry name" value="LRRNT_2"/>
    <property type="match status" value="1"/>
</dbReference>
<keyword evidence="10" id="KW-0325">Glycoprotein</keyword>
<protein>
    <recommendedName>
        <fullName evidence="14">Protein kinase domain-containing protein</fullName>
    </recommendedName>
</protein>
<keyword evidence="8 12" id="KW-1133">Transmembrane helix</keyword>
<dbReference type="InterPro" id="IPR011009">
    <property type="entry name" value="Kinase-like_dom_sf"/>
</dbReference>
<evidence type="ECO:0000256" key="12">
    <source>
        <dbReference type="SAM" id="Phobius"/>
    </source>
</evidence>
<dbReference type="FunFam" id="3.80.10.10:FF:000383">
    <property type="entry name" value="Leucine-rich repeat receptor protein kinase EMS1"/>
    <property type="match status" value="1"/>
</dbReference>
<keyword evidence="4 13" id="KW-0732">Signal</keyword>
<name>A0ABD3DBE5_9LAMI</name>
<evidence type="ECO:0000256" key="9">
    <source>
        <dbReference type="ARBA" id="ARBA00023136"/>
    </source>
</evidence>
<dbReference type="InterPro" id="IPR050647">
    <property type="entry name" value="Plant_LRR-RLKs"/>
</dbReference>
<dbReference type="FunFam" id="3.30.200.20:FF:000433">
    <property type="entry name" value="Predicted protein"/>
    <property type="match status" value="1"/>
</dbReference>
<keyword evidence="2" id="KW-0433">Leucine-rich repeat</keyword>
<evidence type="ECO:0000313" key="16">
    <source>
        <dbReference type="Proteomes" id="UP001632038"/>
    </source>
</evidence>
<dbReference type="PANTHER" id="PTHR48056">
    <property type="entry name" value="LRR RECEPTOR-LIKE SERINE/THREONINE-PROTEIN KINASE-RELATED"/>
    <property type="match status" value="1"/>
</dbReference>
<evidence type="ECO:0000256" key="1">
    <source>
        <dbReference type="ARBA" id="ARBA00004370"/>
    </source>
</evidence>
<dbReference type="Gene3D" id="3.80.10.10">
    <property type="entry name" value="Ribonuclease Inhibitor"/>
    <property type="match status" value="2"/>
</dbReference>
<feature type="domain" description="Protein kinase" evidence="14">
    <location>
        <begin position="468"/>
        <end position="753"/>
    </location>
</feature>
<dbReference type="Pfam" id="PF07714">
    <property type="entry name" value="PK_Tyr_Ser-Thr"/>
    <property type="match status" value="1"/>
</dbReference>
<proteinExistence type="predicted"/>
<dbReference type="EMBL" id="JAVIJP010000018">
    <property type="protein sequence ID" value="KAL3639179.1"/>
    <property type="molecule type" value="Genomic_DNA"/>
</dbReference>
<evidence type="ECO:0000256" key="3">
    <source>
        <dbReference type="ARBA" id="ARBA00022692"/>
    </source>
</evidence>
<feature type="compositionally biased region" description="Polar residues" evidence="11">
    <location>
        <begin position="807"/>
        <end position="816"/>
    </location>
</feature>
<evidence type="ECO:0000256" key="6">
    <source>
        <dbReference type="ARBA" id="ARBA00022741"/>
    </source>
</evidence>
<organism evidence="15 16">
    <name type="scientific">Castilleja foliolosa</name>
    <dbReference type="NCBI Taxonomy" id="1961234"/>
    <lineage>
        <taxon>Eukaryota</taxon>
        <taxon>Viridiplantae</taxon>
        <taxon>Streptophyta</taxon>
        <taxon>Embryophyta</taxon>
        <taxon>Tracheophyta</taxon>
        <taxon>Spermatophyta</taxon>
        <taxon>Magnoliopsida</taxon>
        <taxon>eudicotyledons</taxon>
        <taxon>Gunneridae</taxon>
        <taxon>Pentapetalae</taxon>
        <taxon>asterids</taxon>
        <taxon>lamiids</taxon>
        <taxon>Lamiales</taxon>
        <taxon>Orobanchaceae</taxon>
        <taxon>Pedicularideae</taxon>
        <taxon>Castillejinae</taxon>
        <taxon>Castilleja</taxon>
    </lineage>
</organism>
<evidence type="ECO:0000256" key="10">
    <source>
        <dbReference type="ARBA" id="ARBA00023180"/>
    </source>
</evidence>
<dbReference type="InterPro" id="IPR013210">
    <property type="entry name" value="LRR_N_plant-typ"/>
</dbReference>
<evidence type="ECO:0000256" key="11">
    <source>
        <dbReference type="SAM" id="MobiDB-lite"/>
    </source>
</evidence>
<dbReference type="InterPro" id="IPR003591">
    <property type="entry name" value="Leu-rich_rpt_typical-subtyp"/>
</dbReference>
<gene>
    <name evidence="15" type="ORF">CASFOL_017086</name>
</gene>
<dbReference type="InterPro" id="IPR032675">
    <property type="entry name" value="LRR_dom_sf"/>
</dbReference>
<dbReference type="InterPro" id="IPR000719">
    <property type="entry name" value="Prot_kinase_dom"/>
</dbReference>